<dbReference type="Proteomes" id="UP000030149">
    <property type="component" value="Unassembled WGS sequence"/>
</dbReference>
<dbReference type="OrthoDB" id="1452135at2"/>
<evidence type="ECO:0000313" key="2">
    <source>
        <dbReference type="Proteomes" id="UP000030149"/>
    </source>
</evidence>
<dbReference type="EMBL" id="JRLZ01000018">
    <property type="protein sequence ID" value="KGO93818.1"/>
    <property type="molecule type" value="Genomic_DNA"/>
</dbReference>
<sequence length="77" mass="9216">MSKDYIDKFFDSMSEGVLKEKWKKYEKYSNKENSVKISELLESWNHYYENAFSIEDVKLDLSQNVIVESEQCFGLLF</sequence>
<reference evidence="1 2" key="2">
    <citation type="journal article" date="2015" name="Stand. Genomic Sci.">
        <title>High quality draft genomic sequence of Flavobacterium enshiense DK69(T) and comparison among Flavobacterium genomes.</title>
        <authorList>
            <person name="Zeng Z."/>
            <person name="Chen C."/>
            <person name="Du H."/>
            <person name="Wang G."/>
            <person name="Li M."/>
        </authorList>
    </citation>
    <scope>NUCLEOTIDE SEQUENCE [LARGE SCALE GENOMIC DNA]</scope>
    <source>
        <strain evidence="1 2">DK69</strain>
    </source>
</reference>
<proteinExistence type="predicted"/>
<name>A0A0A2MQS3_9FLAO</name>
<evidence type="ECO:0000313" key="1">
    <source>
        <dbReference type="EMBL" id="KGO93818.1"/>
    </source>
</evidence>
<gene>
    <name evidence="1" type="ORF">Q767_14150</name>
</gene>
<organism evidence="1 2">
    <name type="scientific">Flavobacterium enshiense DK69</name>
    <dbReference type="NCBI Taxonomy" id="1107311"/>
    <lineage>
        <taxon>Bacteria</taxon>
        <taxon>Pseudomonadati</taxon>
        <taxon>Bacteroidota</taxon>
        <taxon>Flavobacteriia</taxon>
        <taxon>Flavobacteriales</taxon>
        <taxon>Flavobacteriaceae</taxon>
        <taxon>Flavobacterium</taxon>
    </lineage>
</organism>
<accession>A0A0A2MQS3</accession>
<dbReference type="RefSeq" id="WP_035630812.1">
    <property type="nucleotide sequence ID" value="NZ_AVCS01000006.1"/>
</dbReference>
<keyword evidence="2" id="KW-1185">Reference proteome</keyword>
<reference evidence="2" key="1">
    <citation type="submission" date="2013-09" db="EMBL/GenBank/DDBJ databases">
        <authorList>
            <person name="Zeng Z."/>
            <person name="Chen C."/>
        </authorList>
    </citation>
    <scope>NUCLEOTIDE SEQUENCE [LARGE SCALE GENOMIC DNA]</scope>
    <source>
        <strain evidence="2">DK69</strain>
    </source>
</reference>
<dbReference type="AlphaFoldDB" id="A0A0A2MQS3"/>
<protein>
    <submittedName>
        <fullName evidence="1">Uncharacterized protein</fullName>
    </submittedName>
</protein>
<comment type="caution">
    <text evidence="1">The sequence shown here is derived from an EMBL/GenBank/DDBJ whole genome shotgun (WGS) entry which is preliminary data.</text>
</comment>
<dbReference type="PATRIC" id="fig|1107311.5.peg.1347"/>